<accession>A0A1J5RHL5</accession>
<dbReference type="InterPro" id="IPR050194">
    <property type="entry name" value="Glycosyltransferase_grp1"/>
</dbReference>
<gene>
    <name evidence="1" type="primary">mshA_16</name>
    <name evidence="1" type="ORF">GALL_223830</name>
</gene>
<dbReference type="EMBL" id="MLJW01000163">
    <property type="protein sequence ID" value="OIQ95608.1"/>
    <property type="molecule type" value="Genomic_DNA"/>
</dbReference>
<name>A0A1J5RHL5_9ZZZZ</name>
<evidence type="ECO:0000313" key="1">
    <source>
        <dbReference type="EMBL" id="OIQ95608.1"/>
    </source>
</evidence>
<organism evidence="1">
    <name type="scientific">mine drainage metagenome</name>
    <dbReference type="NCBI Taxonomy" id="410659"/>
    <lineage>
        <taxon>unclassified sequences</taxon>
        <taxon>metagenomes</taxon>
        <taxon>ecological metagenomes</taxon>
    </lineage>
</organism>
<dbReference type="SUPFAM" id="SSF53756">
    <property type="entry name" value="UDP-Glycosyltransferase/glycogen phosphorylase"/>
    <property type="match status" value="1"/>
</dbReference>
<proteinExistence type="predicted"/>
<dbReference type="AlphaFoldDB" id="A0A1J5RHL5"/>
<keyword evidence="1" id="KW-0328">Glycosyltransferase</keyword>
<dbReference type="EC" id="2.4.1.250" evidence="1"/>
<keyword evidence="1" id="KW-0808">Transferase</keyword>
<protein>
    <submittedName>
        <fullName evidence="1">D-inositol-3-phosphate glycosyltransferase</fullName>
        <ecNumber evidence="1">2.4.1.250</ecNumber>
    </submittedName>
</protein>
<dbReference type="Gene3D" id="3.40.50.2000">
    <property type="entry name" value="Glycogen Phosphorylase B"/>
    <property type="match status" value="2"/>
</dbReference>
<dbReference type="PANTHER" id="PTHR45947">
    <property type="entry name" value="SULFOQUINOVOSYL TRANSFERASE SQD2"/>
    <property type="match status" value="1"/>
</dbReference>
<dbReference type="CDD" id="cd03801">
    <property type="entry name" value="GT4_PimA-like"/>
    <property type="match status" value="1"/>
</dbReference>
<sequence length="335" mass="36484">MRDITVAFPLERDIEAWERAHAQGIVPSRWPYGLDELAASGSRRRVGLGELARPMRAWSLVRSSIPDRSTGRAVVTWDENAAARLPATRGISRHSGVIWLTDGAASSHDVRSRVRWLRQFESLWVLSSAQIAPLRDLVGRHGPRISSVAFGVDHEFFGLRSYPSRPLVLSVGGDRDRDVVTLYRAMADVKRSLPHAEIVVQTSSSLEPPEGIARVARVSHLELRELYARASVVTIATRPNLHVSGMTVSLEAMATGRPVVITGTPGMRDYVQQGVNGLIVSPGDADALARQTVALLRDESRGRELGMAGRVSVVASRTTADLCAGIRRAVDGPVE</sequence>
<reference evidence="1" key="1">
    <citation type="submission" date="2016-10" db="EMBL/GenBank/DDBJ databases">
        <title>Sequence of Gallionella enrichment culture.</title>
        <authorList>
            <person name="Poehlein A."/>
            <person name="Muehling M."/>
            <person name="Daniel R."/>
        </authorList>
    </citation>
    <scope>NUCLEOTIDE SEQUENCE</scope>
</reference>
<comment type="caution">
    <text evidence="1">The sequence shown here is derived from an EMBL/GenBank/DDBJ whole genome shotgun (WGS) entry which is preliminary data.</text>
</comment>
<dbReference type="Pfam" id="PF13692">
    <property type="entry name" value="Glyco_trans_1_4"/>
    <property type="match status" value="1"/>
</dbReference>
<dbReference type="GO" id="GO:0102710">
    <property type="term" value="F:D-inositol-3-phosphate glycosyltransferase activity"/>
    <property type="evidence" value="ECO:0007669"/>
    <property type="project" value="UniProtKB-EC"/>
</dbReference>
<dbReference type="PANTHER" id="PTHR45947:SF3">
    <property type="entry name" value="SULFOQUINOVOSYL TRANSFERASE SQD2"/>
    <property type="match status" value="1"/>
</dbReference>